<dbReference type="GO" id="GO:0032259">
    <property type="term" value="P:methylation"/>
    <property type="evidence" value="ECO:0007669"/>
    <property type="project" value="UniProtKB-KW"/>
</dbReference>
<dbReference type="GO" id="GO:0140956">
    <property type="term" value="F:histone H3K79 trimethyltransferase activity"/>
    <property type="evidence" value="ECO:0007669"/>
    <property type="project" value="UniProtKB-EC"/>
</dbReference>
<organism evidence="14 15">
    <name type="scientific">Arxiozyma heterogenica</name>
    <dbReference type="NCBI Taxonomy" id="278026"/>
    <lineage>
        <taxon>Eukaryota</taxon>
        <taxon>Fungi</taxon>
        <taxon>Dikarya</taxon>
        <taxon>Ascomycota</taxon>
        <taxon>Saccharomycotina</taxon>
        <taxon>Saccharomycetes</taxon>
        <taxon>Saccharomycetales</taxon>
        <taxon>Saccharomycetaceae</taxon>
        <taxon>Arxiozyma</taxon>
    </lineage>
</organism>
<dbReference type="GO" id="GO:0000077">
    <property type="term" value="P:DNA damage checkpoint signaling"/>
    <property type="evidence" value="ECO:0007669"/>
    <property type="project" value="TreeGrafter"/>
</dbReference>
<evidence type="ECO:0000313" key="15">
    <source>
        <dbReference type="Proteomes" id="UP001306508"/>
    </source>
</evidence>
<dbReference type="Pfam" id="PF08123">
    <property type="entry name" value="DOT1"/>
    <property type="match status" value="1"/>
</dbReference>
<sequence>MGMDLKDTQNSKTIHPDPKDNSHNNFVIHDNKHTRMSYNGKRPITPVDTYPTPESGSLSVDRAGESVSIIDDSFTTNTNNNIEPGIEDKNVNDNLLNGSTDSVKVTLNEKSKKKKRSAARELESLLEDASRYDPNFEYSLPTSYKRSKPRKYYFNGDGNSCSYYDDHPNIKDLDNMGEKFIVKQKKIKAIAEEEREKIVNITTSKQKKHKLIQVSKSNKKKQKNNHIENHADINTNSSKLNNFMKDLDLQKLKLTNLKAFSKKKTVVTIEYIHLNKKDKKSSISQQSNRILSNKEEAQLPENESKINNISDNNYNNPNDIILDNTSVNNISTFLNWDAPFIDICNDFFNITACKYQNFSIAQTCDSITVTNHIDSYKKRYHPPNLEKSKGYSNKNTIKNNSIKDHVIRKDSDDQASMNQKQISYEDLVVELQNPLFFNKAEKFRVNFSKDVSRYNPMVEVGKFIEYVALIYLPDPYSQSLKDDIIPKLNEAYDISNGEYFVGMVKEYNNLIQKVPRYEIINHLKSVKKIPVSFIHDILQTVYIRTIYPRANQLKHYEAFSNYVYGELLPNFLSKIYKQCNLNQSSIFLDLGSGVGNCVIQAALEYQCKLSAGCEIMKEASDMTEYQHRELQERCKIMGLNLSPVKFFLKQSFVANKAVENIIRDCDVLLINNFLFDAELNKEVEKLIQNVKVGCKIISLKSLRRPGYVLDFYNTDNILSRLKVEKFNFEEDSVSWTHTGGEYYISTVLESIDESLLDIKNRFRKLKRPIKYTR</sequence>
<feature type="compositionally biased region" description="Basic and acidic residues" evidence="12">
    <location>
        <begin position="1"/>
        <end position="22"/>
    </location>
</feature>
<dbReference type="PANTHER" id="PTHR21451">
    <property type="entry name" value="HISTONE H3 METHYLTRANSFERASE"/>
    <property type="match status" value="1"/>
</dbReference>
<evidence type="ECO:0000256" key="10">
    <source>
        <dbReference type="ARBA" id="ARBA00047770"/>
    </source>
</evidence>
<dbReference type="Proteomes" id="UP001306508">
    <property type="component" value="Unassembled WGS sequence"/>
</dbReference>
<comment type="subcellular location">
    <subcellularLocation>
        <location evidence="1 11">Nucleus</location>
    </subcellularLocation>
</comment>
<keyword evidence="8 11" id="KW-0539">Nucleus</keyword>
<evidence type="ECO:0000259" key="13">
    <source>
        <dbReference type="PROSITE" id="PS51569"/>
    </source>
</evidence>
<gene>
    <name evidence="14" type="ORF">RI543_002406</name>
</gene>
<dbReference type="InterPro" id="IPR029063">
    <property type="entry name" value="SAM-dependent_MTases_sf"/>
</dbReference>
<feature type="region of interest" description="Disordered" evidence="12">
    <location>
        <begin position="282"/>
        <end position="310"/>
    </location>
</feature>
<dbReference type="InterPro" id="IPR030445">
    <property type="entry name" value="H3-K79_meTrfase"/>
</dbReference>
<keyword evidence="15" id="KW-1185">Reference proteome</keyword>
<accession>A0AAN7WMQ5</accession>
<evidence type="ECO:0000256" key="3">
    <source>
        <dbReference type="ARBA" id="ARBA00020987"/>
    </source>
</evidence>
<comment type="function">
    <text evidence="11">Histone methyltransferase that specifically trimethylates histone H3 to form H3K79me3. This methylation is required for telomere silencing and for the pachytene checkpoint during the meiotic cell cycle by allowing the recruitment of RAD9 to double strand breaks. Nucleosomes are preferred as substrate compared to free histone.</text>
</comment>
<evidence type="ECO:0000256" key="6">
    <source>
        <dbReference type="ARBA" id="ARBA00022691"/>
    </source>
</evidence>
<evidence type="ECO:0000256" key="7">
    <source>
        <dbReference type="ARBA" id="ARBA00022853"/>
    </source>
</evidence>
<comment type="miscellaneous">
    <text evidence="11">In contrast to other lysine histone methyltransferases, it does not contain a SET domain, suggesting the existence of another mechanism for methylation of lysine residues of histones.</text>
</comment>
<keyword evidence="6 11" id="KW-0949">S-adenosyl-L-methionine</keyword>
<name>A0AAN7WMQ5_9SACH</name>
<dbReference type="InterPro" id="IPR025789">
    <property type="entry name" value="DOT1_dom"/>
</dbReference>
<comment type="activity regulation">
    <text evidence="11">Ubiquitination of histone H2B to form H2BK123ub1 is required for efficient DOT1 methyltransferase activity on histone H3.</text>
</comment>
<dbReference type="FunFam" id="3.40.50.150:FF:000033">
    <property type="entry name" value="Histone-lysine N-methyltransferase, H3 lysine-79 specific"/>
    <property type="match status" value="1"/>
</dbReference>
<evidence type="ECO:0000256" key="8">
    <source>
        <dbReference type="ARBA" id="ARBA00023242"/>
    </source>
</evidence>
<comment type="similarity">
    <text evidence="11">Belongs to the class I-like SAM-binding methyltransferase superfamily. DOT1 family.</text>
</comment>
<evidence type="ECO:0000313" key="14">
    <source>
        <dbReference type="EMBL" id="KAK5779868.1"/>
    </source>
</evidence>
<keyword evidence="7 11" id="KW-0156">Chromatin regulator</keyword>
<dbReference type="SUPFAM" id="SSF53335">
    <property type="entry name" value="S-adenosyl-L-methionine-dependent methyltransferases"/>
    <property type="match status" value="1"/>
</dbReference>
<dbReference type="Gene3D" id="1.10.260.170">
    <property type="match status" value="1"/>
</dbReference>
<comment type="caution">
    <text evidence="14">The sequence shown here is derived from an EMBL/GenBank/DDBJ whole genome shotgun (WGS) entry which is preliminary data.</text>
</comment>
<keyword evidence="4 11" id="KW-0489">Methyltransferase</keyword>
<dbReference type="PROSITE" id="PS51569">
    <property type="entry name" value="DOT1"/>
    <property type="match status" value="1"/>
</dbReference>
<dbReference type="AlphaFoldDB" id="A0AAN7WMQ5"/>
<dbReference type="GO" id="GO:0005634">
    <property type="term" value="C:nucleus"/>
    <property type="evidence" value="ECO:0007669"/>
    <property type="project" value="UniProtKB-SubCell"/>
</dbReference>
<dbReference type="EC" id="2.1.1.360" evidence="2 11"/>
<dbReference type="EMBL" id="JAWIZZ010000045">
    <property type="protein sequence ID" value="KAK5779868.1"/>
    <property type="molecule type" value="Genomic_DNA"/>
</dbReference>
<evidence type="ECO:0000256" key="12">
    <source>
        <dbReference type="SAM" id="MobiDB-lite"/>
    </source>
</evidence>
<evidence type="ECO:0000256" key="11">
    <source>
        <dbReference type="RuleBase" id="RU271113"/>
    </source>
</evidence>
<protein>
    <recommendedName>
        <fullName evidence="3 11">Histone-lysine N-methyltransferase, H3 lysine-79 specific</fullName>
        <ecNumber evidence="2 11">2.1.1.360</ecNumber>
    </recommendedName>
    <alternativeName>
        <fullName evidence="9 11">Histone H3-K79 methyltransferase</fullName>
    </alternativeName>
</protein>
<dbReference type="Gene3D" id="3.40.50.150">
    <property type="entry name" value="Vaccinia Virus protein VP39"/>
    <property type="match status" value="1"/>
</dbReference>
<comment type="catalytic activity">
    <reaction evidence="10 11">
        <text>L-lysyl(79)-[histone H3] + 3 S-adenosyl-L-methionine = N(6),N(6),N(6)-trimethyl-L-lysyl(79)-[histone H3] + 3 S-adenosyl-L-homocysteine + 3 H(+)</text>
        <dbReference type="Rhea" id="RHEA:60328"/>
        <dbReference type="Rhea" id="RHEA-COMP:15549"/>
        <dbReference type="Rhea" id="RHEA-COMP:15552"/>
        <dbReference type="ChEBI" id="CHEBI:15378"/>
        <dbReference type="ChEBI" id="CHEBI:29969"/>
        <dbReference type="ChEBI" id="CHEBI:57856"/>
        <dbReference type="ChEBI" id="CHEBI:59789"/>
        <dbReference type="ChEBI" id="CHEBI:61961"/>
        <dbReference type="EC" id="2.1.1.360"/>
    </reaction>
</comment>
<evidence type="ECO:0000256" key="9">
    <source>
        <dbReference type="ARBA" id="ARBA00029821"/>
    </source>
</evidence>
<dbReference type="GO" id="GO:0006281">
    <property type="term" value="P:DNA repair"/>
    <property type="evidence" value="ECO:0007669"/>
    <property type="project" value="TreeGrafter"/>
</dbReference>
<reference evidence="15" key="1">
    <citation type="submission" date="2023-07" db="EMBL/GenBank/DDBJ databases">
        <title>A draft genome of Kazachstania heterogenica Y-27499.</title>
        <authorList>
            <person name="Donic C."/>
            <person name="Kralova J.S."/>
            <person name="Fidel L."/>
            <person name="Ben-Dor S."/>
            <person name="Jung S."/>
        </authorList>
    </citation>
    <scope>NUCLEOTIDE SEQUENCE [LARGE SCALE GENOMIC DNA]</scope>
    <source>
        <strain evidence="15">Y27499</strain>
    </source>
</reference>
<dbReference type="PANTHER" id="PTHR21451:SF0">
    <property type="entry name" value="HISTONE-LYSINE N-METHYLTRANSFERASE, H3 LYSINE-79 SPECIFIC"/>
    <property type="match status" value="1"/>
</dbReference>
<keyword evidence="5 11" id="KW-0808">Transferase</keyword>
<feature type="region of interest" description="Disordered" evidence="12">
    <location>
        <begin position="1"/>
        <end position="61"/>
    </location>
</feature>
<evidence type="ECO:0000256" key="2">
    <source>
        <dbReference type="ARBA" id="ARBA00012190"/>
    </source>
</evidence>
<proteinExistence type="inferred from homology"/>
<evidence type="ECO:0000256" key="4">
    <source>
        <dbReference type="ARBA" id="ARBA00022603"/>
    </source>
</evidence>
<evidence type="ECO:0000256" key="1">
    <source>
        <dbReference type="ARBA" id="ARBA00004123"/>
    </source>
</evidence>
<feature type="domain" description="DOT1" evidence="13">
    <location>
        <begin position="443"/>
        <end position="760"/>
    </location>
</feature>
<evidence type="ECO:0000256" key="5">
    <source>
        <dbReference type="ARBA" id="ARBA00022679"/>
    </source>
</evidence>